<evidence type="ECO:0000259" key="4">
    <source>
        <dbReference type="PROSITE" id="PS50893"/>
    </source>
</evidence>
<dbReference type="CDD" id="cd03230">
    <property type="entry name" value="ABC_DR_subfamily_A"/>
    <property type="match status" value="1"/>
</dbReference>
<keyword evidence="1" id="KW-0813">Transport</keyword>
<keyword evidence="3 5" id="KW-0067">ATP-binding</keyword>
<proteinExistence type="predicted"/>
<dbReference type="PROSITE" id="PS00211">
    <property type="entry name" value="ABC_TRANSPORTER_1"/>
    <property type="match status" value="1"/>
</dbReference>
<dbReference type="SMART" id="SM00382">
    <property type="entry name" value="AAA"/>
    <property type="match status" value="1"/>
</dbReference>
<dbReference type="AlphaFoldDB" id="A0A1H7MJD4"/>
<name>A0A1H7MJD4_RUMAL</name>
<dbReference type="GO" id="GO:0016887">
    <property type="term" value="F:ATP hydrolysis activity"/>
    <property type="evidence" value="ECO:0007669"/>
    <property type="project" value="InterPro"/>
</dbReference>
<dbReference type="Proteomes" id="UP000186015">
    <property type="component" value="Unassembled WGS sequence"/>
</dbReference>
<protein>
    <submittedName>
        <fullName evidence="5">ABC-2 type transport system ATP-binding protein</fullName>
    </submittedName>
</protein>
<evidence type="ECO:0000256" key="2">
    <source>
        <dbReference type="ARBA" id="ARBA00022741"/>
    </source>
</evidence>
<dbReference type="Gene3D" id="3.40.50.300">
    <property type="entry name" value="P-loop containing nucleotide triphosphate hydrolases"/>
    <property type="match status" value="1"/>
</dbReference>
<sequence>MTEYENAIEIKNITKKYDGFTLDDISFTVAKGSIMGFIGQNGAGKTTTIRSLLNIIGINSGEIKLLGLDHIKDEYAIKERIAVVFDELPFHDSFTGEALSKMFSGLYGTWDKDEFFRLCDRFGLPVKKKLSKFSKGMKMKMQIATALSHKAELLIMDEATTGLDPIVRNEILDIFREYLMDGNRSILMSSHITSDLEKIADSVAFIDKGKILITGYKDDILDTHGIIKCTKDDVTEIDPADYISARLSDFGAELMTTDRRSATKKYSGAIIEKPTLEEIMLFYVNRCKKEWS</sequence>
<dbReference type="PANTHER" id="PTHR42939:SF3">
    <property type="entry name" value="ABC TRANSPORTER ATP-BINDING COMPONENT"/>
    <property type="match status" value="1"/>
</dbReference>
<dbReference type="InterPro" id="IPR027417">
    <property type="entry name" value="P-loop_NTPase"/>
</dbReference>
<dbReference type="Pfam" id="PF00005">
    <property type="entry name" value="ABC_tran"/>
    <property type="match status" value="1"/>
</dbReference>
<dbReference type="InterPro" id="IPR003593">
    <property type="entry name" value="AAA+_ATPase"/>
</dbReference>
<organism evidence="5 6">
    <name type="scientific">Ruminococcus albus</name>
    <dbReference type="NCBI Taxonomy" id="1264"/>
    <lineage>
        <taxon>Bacteria</taxon>
        <taxon>Bacillati</taxon>
        <taxon>Bacillota</taxon>
        <taxon>Clostridia</taxon>
        <taxon>Eubacteriales</taxon>
        <taxon>Oscillospiraceae</taxon>
        <taxon>Ruminococcus</taxon>
    </lineage>
</organism>
<evidence type="ECO:0000313" key="5">
    <source>
        <dbReference type="EMBL" id="SEL11302.1"/>
    </source>
</evidence>
<dbReference type="InterPro" id="IPR017871">
    <property type="entry name" value="ABC_transporter-like_CS"/>
</dbReference>
<feature type="domain" description="ABC transporter" evidence="4">
    <location>
        <begin position="2"/>
        <end position="233"/>
    </location>
</feature>
<dbReference type="GO" id="GO:0005524">
    <property type="term" value="F:ATP binding"/>
    <property type="evidence" value="ECO:0007669"/>
    <property type="project" value="UniProtKB-KW"/>
</dbReference>
<dbReference type="PANTHER" id="PTHR42939">
    <property type="entry name" value="ABC TRANSPORTER ATP-BINDING PROTEIN ALBC-RELATED"/>
    <property type="match status" value="1"/>
</dbReference>
<evidence type="ECO:0000256" key="3">
    <source>
        <dbReference type="ARBA" id="ARBA00022840"/>
    </source>
</evidence>
<reference evidence="5 6" key="1">
    <citation type="submission" date="2016-10" db="EMBL/GenBank/DDBJ databases">
        <authorList>
            <person name="de Groot N.N."/>
        </authorList>
    </citation>
    <scope>NUCLEOTIDE SEQUENCE [LARGE SCALE GENOMIC DNA]</scope>
    <source>
        <strain evidence="5 6">KH2T6</strain>
    </source>
</reference>
<accession>A0A1H7MJD4</accession>
<gene>
    <name evidence="5" type="ORF">SAMN05216469_1129</name>
</gene>
<dbReference type="RefSeq" id="WP_074834180.1">
    <property type="nucleotide sequence ID" value="NZ_FOAT01000012.1"/>
</dbReference>
<evidence type="ECO:0000256" key="1">
    <source>
        <dbReference type="ARBA" id="ARBA00022448"/>
    </source>
</evidence>
<dbReference type="PROSITE" id="PS50893">
    <property type="entry name" value="ABC_TRANSPORTER_2"/>
    <property type="match status" value="1"/>
</dbReference>
<dbReference type="OrthoDB" id="9804819at2"/>
<dbReference type="EMBL" id="FOAT01000012">
    <property type="protein sequence ID" value="SEL11302.1"/>
    <property type="molecule type" value="Genomic_DNA"/>
</dbReference>
<dbReference type="InterPro" id="IPR051782">
    <property type="entry name" value="ABC_Transporter_VariousFunc"/>
</dbReference>
<dbReference type="InterPro" id="IPR003439">
    <property type="entry name" value="ABC_transporter-like_ATP-bd"/>
</dbReference>
<dbReference type="SUPFAM" id="SSF52540">
    <property type="entry name" value="P-loop containing nucleoside triphosphate hydrolases"/>
    <property type="match status" value="1"/>
</dbReference>
<keyword evidence="2" id="KW-0547">Nucleotide-binding</keyword>
<evidence type="ECO:0000313" key="6">
    <source>
        <dbReference type="Proteomes" id="UP000186015"/>
    </source>
</evidence>